<dbReference type="GO" id="GO:0046872">
    <property type="term" value="F:metal ion binding"/>
    <property type="evidence" value="ECO:0007669"/>
    <property type="project" value="UniProtKB-KW"/>
</dbReference>
<dbReference type="InterPro" id="IPR003759">
    <property type="entry name" value="Cbl-bd_cap"/>
</dbReference>
<evidence type="ECO:0000259" key="3">
    <source>
        <dbReference type="PROSITE" id="PS51332"/>
    </source>
</evidence>
<evidence type="ECO:0000313" key="5">
    <source>
        <dbReference type="EMBL" id="AOT71579.1"/>
    </source>
</evidence>
<dbReference type="InterPro" id="IPR006158">
    <property type="entry name" value="Cobalamin-bd"/>
</dbReference>
<keyword evidence="2" id="KW-0170">Cobalt</keyword>
<keyword evidence="6" id="KW-1185">Reference proteome</keyword>
<dbReference type="InterPro" id="IPR036594">
    <property type="entry name" value="Meth_synthase_dom"/>
</dbReference>
<sequence length="211" mass="22979">MALLTDDLSKAIVELDEDRVKELVNIRLEAGLMPLDIVSKLQEGMTEVGKRFETGEYFLSELIMAGEIMKERMVDLEPRLADVNSEHRGTIVIGTVKDDIHDLGKEIVVMLLKGSGYNVIDLGVDVPAEKFVDAIRQNKAPLLALSVLLTSCVESMKKTIDTVRASGLDVKILIGGAIVDDKVKEFCGPDYGSTIASDAVKIAEEVFGKVS</sequence>
<dbReference type="Proteomes" id="UP000095743">
    <property type="component" value="Chromosome"/>
</dbReference>
<dbReference type="KEGG" id="gfe:Gferi_19805"/>
<evidence type="ECO:0000256" key="1">
    <source>
        <dbReference type="ARBA" id="ARBA00022723"/>
    </source>
</evidence>
<dbReference type="SMART" id="SM01018">
    <property type="entry name" value="B12-binding_2"/>
    <property type="match status" value="1"/>
</dbReference>
<dbReference type="STRING" id="1424294.Gferi_19805"/>
<reference evidence="5 6" key="1">
    <citation type="submission" date="2016-09" db="EMBL/GenBank/DDBJ databases">
        <title>Genomic analysis reveals versatility of anaerobic energy metabolism of Geosporobacter ferrireducens IRF9 of phylum Firmicutes.</title>
        <authorList>
            <person name="Kim S.-J."/>
        </authorList>
    </citation>
    <scope>NUCLEOTIDE SEQUENCE [LARGE SCALE GENOMIC DNA]</scope>
    <source>
        <strain evidence="5 6">IRF9</strain>
    </source>
</reference>
<dbReference type="Gene3D" id="1.10.1240.10">
    <property type="entry name" value="Methionine synthase domain"/>
    <property type="match status" value="1"/>
</dbReference>
<evidence type="ECO:0000256" key="2">
    <source>
        <dbReference type="ARBA" id="ARBA00023285"/>
    </source>
</evidence>
<protein>
    <submittedName>
        <fullName evidence="5">5-methyltetrahydrofolate--homocysteine methyltransferase</fullName>
    </submittedName>
</protein>
<accession>A0A1D8GL09</accession>
<dbReference type="GO" id="GO:0046653">
    <property type="term" value="P:tetrahydrofolate metabolic process"/>
    <property type="evidence" value="ECO:0007669"/>
    <property type="project" value="TreeGrafter"/>
</dbReference>
<dbReference type="PROSITE" id="PS51332">
    <property type="entry name" value="B12_BINDING"/>
    <property type="match status" value="1"/>
</dbReference>
<dbReference type="Pfam" id="PF02310">
    <property type="entry name" value="B12-binding"/>
    <property type="match status" value="1"/>
</dbReference>
<dbReference type="GO" id="GO:0032259">
    <property type="term" value="P:methylation"/>
    <property type="evidence" value="ECO:0007669"/>
    <property type="project" value="UniProtKB-KW"/>
</dbReference>
<name>A0A1D8GL09_9FIRM</name>
<feature type="domain" description="B12-binding" evidence="3">
    <location>
        <begin position="88"/>
        <end position="211"/>
    </location>
</feature>
<dbReference type="PANTHER" id="PTHR45833:SF1">
    <property type="entry name" value="METHIONINE SYNTHASE"/>
    <property type="match status" value="1"/>
</dbReference>
<dbReference type="PANTHER" id="PTHR45833">
    <property type="entry name" value="METHIONINE SYNTHASE"/>
    <property type="match status" value="1"/>
</dbReference>
<dbReference type="GO" id="GO:0031419">
    <property type="term" value="F:cobalamin binding"/>
    <property type="evidence" value="ECO:0007669"/>
    <property type="project" value="InterPro"/>
</dbReference>
<dbReference type="EMBL" id="CP017269">
    <property type="protein sequence ID" value="AOT71579.1"/>
    <property type="molecule type" value="Genomic_DNA"/>
</dbReference>
<organism evidence="5 6">
    <name type="scientific">Geosporobacter ferrireducens</name>
    <dbReference type="NCBI Taxonomy" id="1424294"/>
    <lineage>
        <taxon>Bacteria</taxon>
        <taxon>Bacillati</taxon>
        <taxon>Bacillota</taxon>
        <taxon>Clostridia</taxon>
        <taxon>Peptostreptococcales</taxon>
        <taxon>Thermotaleaceae</taxon>
        <taxon>Geosporobacter</taxon>
    </lineage>
</organism>
<dbReference type="InterPro" id="IPR036724">
    <property type="entry name" value="Cobalamin-bd_sf"/>
</dbReference>
<proteinExistence type="predicted"/>
<keyword evidence="5" id="KW-0489">Methyltransferase</keyword>
<gene>
    <name evidence="5" type="ORF">Gferi_19805</name>
</gene>
<dbReference type="Pfam" id="PF02607">
    <property type="entry name" value="B12-binding_2"/>
    <property type="match status" value="1"/>
</dbReference>
<keyword evidence="1" id="KW-0479">Metal-binding</keyword>
<evidence type="ECO:0000259" key="4">
    <source>
        <dbReference type="PROSITE" id="PS51337"/>
    </source>
</evidence>
<dbReference type="GO" id="GO:0005829">
    <property type="term" value="C:cytosol"/>
    <property type="evidence" value="ECO:0007669"/>
    <property type="project" value="TreeGrafter"/>
</dbReference>
<keyword evidence="5" id="KW-0808">Transferase</keyword>
<feature type="domain" description="B12-binding N-terminal" evidence="4">
    <location>
        <begin position="1"/>
        <end position="88"/>
    </location>
</feature>
<dbReference type="GO" id="GO:0050667">
    <property type="term" value="P:homocysteine metabolic process"/>
    <property type="evidence" value="ECO:0007669"/>
    <property type="project" value="TreeGrafter"/>
</dbReference>
<dbReference type="GO" id="GO:0008705">
    <property type="term" value="F:methionine synthase activity"/>
    <property type="evidence" value="ECO:0007669"/>
    <property type="project" value="TreeGrafter"/>
</dbReference>
<dbReference type="RefSeq" id="WP_069979570.1">
    <property type="nucleotide sequence ID" value="NZ_CP017269.1"/>
</dbReference>
<dbReference type="InterPro" id="IPR050554">
    <property type="entry name" value="Met_Synthase/Corrinoid"/>
</dbReference>
<dbReference type="PROSITE" id="PS51337">
    <property type="entry name" value="B12_BINDING_NTER"/>
    <property type="match status" value="1"/>
</dbReference>
<dbReference type="Gene3D" id="3.40.50.280">
    <property type="entry name" value="Cobalamin-binding domain"/>
    <property type="match status" value="1"/>
</dbReference>
<evidence type="ECO:0000313" key="6">
    <source>
        <dbReference type="Proteomes" id="UP000095743"/>
    </source>
</evidence>
<dbReference type="SUPFAM" id="SSF52242">
    <property type="entry name" value="Cobalamin (vitamin B12)-binding domain"/>
    <property type="match status" value="1"/>
</dbReference>
<dbReference type="SUPFAM" id="SSF47644">
    <property type="entry name" value="Methionine synthase domain"/>
    <property type="match status" value="1"/>
</dbReference>
<dbReference type="AlphaFoldDB" id="A0A1D8GL09"/>